<keyword evidence="6 14" id="KW-0479">Metal-binding</keyword>
<dbReference type="FunFam" id="3.40.50.620:FF:000048">
    <property type="entry name" value="Isoleucine--tRNA ligase"/>
    <property type="match status" value="1"/>
</dbReference>
<dbReference type="EMBL" id="CP017715">
    <property type="protein sequence ID" value="AOY88796.1"/>
    <property type="molecule type" value="Genomic_DNA"/>
</dbReference>
<evidence type="ECO:0000259" key="16">
    <source>
        <dbReference type="Pfam" id="PF06827"/>
    </source>
</evidence>
<feature type="short sequence motif" description="'HIGH' region" evidence="14">
    <location>
        <begin position="58"/>
        <end position="68"/>
    </location>
</feature>
<dbReference type="InterPro" id="IPR002301">
    <property type="entry name" value="Ile-tRNA-ligase"/>
</dbReference>
<evidence type="ECO:0000259" key="17">
    <source>
        <dbReference type="Pfam" id="PF08264"/>
    </source>
</evidence>
<dbReference type="GO" id="GO:0006428">
    <property type="term" value="P:isoleucyl-tRNA aminoacylation"/>
    <property type="evidence" value="ECO:0007669"/>
    <property type="project" value="UniProtKB-UniRule"/>
</dbReference>
<evidence type="ECO:0000313" key="18">
    <source>
        <dbReference type="EMBL" id="AOY88796.1"/>
    </source>
</evidence>
<dbReference type="Pfam" id="PF06827">
    <property type="entry name" value="zf-FPG_IleRS"/>
    <property type="match status" value="1"/>
</dbReference>
<dbReference type="Pfam" id="PF00133">
    <property type="entry name" value="tRNA-synt_1"/>
    <property type="match status" value="1"/>
</dbReference>
<dbReference type="InterPro" id="IPR010663">
    <property type="entry name" value="Znf_FPG/IleRS"/>
</dbReference>
<dbReference type="PROSITE" id="PS00178">
    <property type="entry name" value="AA_TRNA_LIGASE_I"/>
    <property type="match status" value="1"/>
</dbReference>
<keyword evidence="5 14" id="KW-0436">Ligase</keyword>
<protein>
    <recommendedName>
        <fullName evidence="14">Isoleucine--tRNA ligase</fullName>
        <ecNumber evidence="14">6.1.1.5</ecNumber>
    </recommendedName>
    <alternativeName>
        <fullName evidence="14">Isoleucyl-tRNA synthetase</fullName>
        <shortName evidence="14">IleRS</shortName>
    </alternativeName>
</protein>
<evidence type="ECO:0000256" key="6">
    <source>
        <dbReference type="ARBA" id="ARBA00022723"/>
    </source>
</evidence>
<evidence type="ECO:0000256" key="10">
    <source>
        <dbReference type="ARBA" id="ARBA00022917"/>
    </source>
</evidence>
<dbReference type="GO" id="GO:0004822">
    <property type="term" value="F:isoleucine-tRNA ligase activity"/>
    <property type="evidence" value="ECO:0007669"/>
    <property type="project" value="UniProtKB-UniRule"/>
</dbReference>
<feature type="binding site" evidence="14">
    <location>
        <position position="925"/>
    </location>
    <ligand>
        <name>Zn(2+)</name>
        <dbReference type="ChEBI" id="CHEBI:29105"/>
    </ligand>
</feature>
<dbReference type="Proteomes" id="UP000177445">
    <property type="component" value="Chromosome"/>
</dbReference>
<comment type="domain">
    <text evidence="14">IleRS has two distinct active sites: one for aminoacylation and one for editing. The misactivated valine is translocated from the active site to the editing site, which sterically excludes the correctly activated isoleucine. The single editing site contains two valyl binding pockets, one specific for each substrate (Val-AMP or Val-tRNA(Ile)).</text>
</comment>
<dbReference type="STRING" id="1874317.BKP64_11795"/>
<keyword evidence="11 14" id="KW-0030">Aminoacyl-tRNA synthetase</keyword>
<reference evidence="18 19" key="1">
    <citation type="submission" date="2016-10" db="EMBL/GenBank/DDBJ databases">
        <title>Marinobacter salinus sp. nov., a moderately halophilic bacterium isolated from a tidal flat environment.</title>
        <authorList>
            <person name="Park S.-J."/>
        </authorList>
    </citation>
    <scope>NUCLEOTIDE SEQUENCE [LARGE SCALE GENOMIC DNA]</scope>
    <source>
        <strain evidence="18 19">Hb8</strain>
    </source>
</reference>
<dbReference type="PANTHER" id="PTHR42765:SF1">
    <property type="entry name" value="ISOLEUCINE--TRNA LIGASE, MITOCHONDRIAL"/>
    <property type="match status" value="1"/>
</dbReference>
<dbReference type="InterPro" id="IPR014729">
    <property type="entry name" value="Rossmann-like_a/b/a_fold"/>
</dbReference>
<dbReference type="InterPro" id="IPR009008">
    <property type="entry name" value="Val/Leu/Ile-tRNA-synth_edit"/>
</dbReference>
<name>A0A1D9GMD2_9GAMM</name>
<dbReference type="HAMAP" id="MF_02002">
    <property type="entry name" value="Ile_tRNA_synth_type1"/>
    <property type="match status" value="1"/>
</dbReference>
<evidence type="ECO:0000313" key="19">
    <source>
        <dbReference type="Proteomes" id="UP000177445"/>
    </source>
</evidence>
<dbReference type="InterPro" id="IPR002300">
    <property type="entry name" value="aa-tRNA-synth_Ia"/>
</dbReference>
<proteinExistence type="inferred from homology"/>
<evidence type="ECO:0000256" key="14">
    <source>
        <dbReference type="HAMAP-Rule" id="MF_02002"/>
    </source>
</evidence>
<dbReference type="InterPro" id="IPR013155">
    <property type="entry name" value="M/V/L/I-tRNA-synth_anticd-bd"/>
</dbReference>
<dbReference type="InterPro" id="IPR023585">
    <property type="entry name" value="Ile-tRNA-ligase_type1"/>
</dbReference>
<dbReference type="KEGG" id="msq:BKP64_11795"/>
<evidence type="ECO:0000256" key="4">
    <source>
        <dbReference type="ARBA" id="ARBA00022490"/>
    </source>
</evidence>
<dbReference type="NCBIfam" id="TIGR00392">
    <property type="entry name" value="ileS"/>
    <property type="match status" value="1"/>
</dbReference>
<comment type="cofactor">
    <cofactor evidence="14">
        <name>Zn(2+)</name>
        <dbReference type="ChEBI" id="CHEBI:29105"/>
    </cofactor>
    <text evidence="14">Binds 1 zinc ion per subunit.</text>
</comment>
<dbReference type="OrthoDB" id="9810365at2"/>
<evidence type="ECO:0000256" key="1">
    <source>
        <dbReference type="ARBA" id="ARBA00004496"/>
    </source>
</evidence>
<evidence type="ECO:0000256" key="2">
    <source>
        <dbReference type="ARBA" id="ARBA00006887"/>
    </source>
</evidence>
<comment type="catalytic activity">
    <reaction evidence="13 14">
        <text>tRNA(Ile) + L-isoleucine + ATP = L-isoleucyl-tRNA(Ile) + AMP + diphosphate</text>
        <dbReference type="Rhea" id="RHEA:11060"/>
        <dbReference type="Rhea" id="RHEA-COMP:9666"/>
        <dbReference type="Rhea" id="RHEA-COMP:9695"/>
        <dbReference type="ChEBI" id="CHEBI:30616"/>
        <dbReference type="ChEBI" id="CHEBI:33019"/>
        <dbReference type="ChEBI" id="CHEBI:58045"/>
        <dbReference type="ChEBI" id="CHEBI:78442"/>
        <dbReference type="ChEBI" id="CHEBI:78528"/>
        <dbReference type="ChEBI" id="CHEBI:456215"/>
        <dbReference type="EC" id="6.1.1.5"/>
    </reaction>
</comment>
<dbReference type="GO" id="GO:0002161">
    <property type="term" value="F:aminoacyl-tRNA deacylase activity"/>
    <property type="evidence" value="ECO:0007669"/>
    <property type="project" value="InterPro"/>
</dbReference>
<feature type="binding site" evidence="14">
    <location>
        <position position="608"/>
    </location>
    <ligand>
        <name>ATP</name>
        <dbReference type="ChEBI" id="CHEBI:30616"/>
    </ligand>
</feature>
<dbReference type="GO" id="GO:0005524">
    <property type="term" value="F:ATP binding"/>
    <property type="evidence" value="ECO:0007669"/>
    <property type="project" value="UniProtKB-UniRule"/>
</dbReference>
<evidence type="ECO:0000256" key="13">
    <source>
        <dbReference type="ARBA" id="ARBA00048359"/>
    </source>
</evidence>
<dbReference type="SUPFAM" id="SSF47323">
    <property type="entry name" value="Anticodon-binding domain of a subclass of class I aminoacyl-tRNA synthetases"/>
    <property type="match status" value="1"/>
</dbReference>
<dbReference type="Gene3D" id="3.90.740.10">
    <property type="entry name" value="Valyl/Leucyl/Isoleucyl-tRNA synthetase, editing domain"/>
    <property type="match status" value="1"/>
</dbReference>
<comment type="subcellular location">
    <subcellularLocation>
        <location evidence="1 14">Cytoplasm</location>
    </subcellularLocation>
</comment>
<sequence length="939" mass="105827">MSDYKHTLNLPETAFPMRGNLAKREPEMLKRWQDLDVYGNLRKQREGRDKFILHDGPPYANGSIHIGHAVNKILKDMIVKSRSFMGYDAPYVPGWDCHGLPIEHKVEQDIGKAGVKVDYKTFRQACRDYATKQIAGQKEDFIRLGVMGEWDKPYLTMDPKVEAGIVRALGKIVAKGHLVRGYRPVYWSVVGQSALAEAEVEYQDKTSTQIDVRFTAVDQAKALTLFGADKGEGDVSVVIWTTTPWTIPANQAVSLNADFRYALVQADVGQGPERLILAADMVEGIMARWEVEQYEVLATCEGADLEHLALKHPFYDKQVPVILGDHVSTDAGTGAVHTAPDHGMEDYEVGKAYNIGTINLVQADGTYTSAAGELAGVHVYKADEPVCAALEREGKLVRSEKFRHSYPHCWRTKTPLIYRATPQWFISMDKENLRADALEAIKGVRWVPSWGQNRIEAMFNQSPDWCISRQRTWGVPITLFIHKETQELHPDTQSLIAKVAQEIEVGGIDVWYDLDAKTLLGDDAEQYEKVTDTLDVWFDSGVTHDSVLRVRPELGQFPADMYLEGSDQHRGWFQSSLKTSIAMNGVAPYKQVLTHGFTVDGKGHKMSKSLGNVIAPQEVMNELGADILRLWVAATDYSGEMTVSKDILRQTADGYRRIRNTSRFLLSNLTGFEPDQHMVAPDDMIALDRWMVDRTLRLQKELDEDYQNYAFLKIYQKVYNFCEAILGGFYLDIIKDRQYTTQADSLARRSCQTALYHVAEALVRWIAPILSFTADEIWQQLPGKRSDTVFYETWYEGLFELPATVELGRDYWREMYSVKEAVNKCLEEARARGEIKGSLSAEVTLFCEGDLAADLKHLGEELRFVLITSEATVKPVSEAGDAELTAHEGLRVAVRPATHAKCERCWHHREDVGRNAKYADLCGRCVSNVEGPGEARSFA</sequence>
<keyword evidence="9 14" id="KW-0067">ATP-binding</keyword>
<dbReference type="CDD" id="cd00818">
    <property type="entry name" value="IleRS_core"/>
    <property type="match status" value="1"/>
</dbReference>
<dbReference type="EC" id="6.1.1.5" evidence="14"/>
<evidence type="ECO:0000256" key="3">
    <source>
        <dbReference type="ARBA" id="ARBA00011245"/>
    </source>
</evidence>
<dbReference type="GO" id="GO:0005829">
    <property type="term" value="C:cytosol"/>
    <property type="evidence" value="ECO:0007669"/>
    <property type="project" value="TreeGrafter"/>
</dbReference>
<comment type="similarity">
    <text evidence="2 14">Belongs to the class-I aminoacyl-tRNA synthetase family. IleS type 1 subfamily.</text>
</comment>
<keyword evidence="7 14" id="KW-0547">Nucleotide-binding</keyword>
<feature type="binding site" evidence="14">
    <location>
        <position position="922"/>
    </location>
    <ligand>
        <name>Zn(2+)</name>
        <dbReference type="ChEBI" id="CHEBI:29105"/>
    </ligand>
</feature>
<dbReference type="Gene3D" id="1.10.730.20">
    <property type="match status" value="1"/>
</dbReference>
<dbReference type="PRINTS" id="PR00984">
    <property type="entry name" value="TRNASYNTHILE"/>
</dbReference>
<dbReference type="InterPro" id="IPR033708">
    <property type="entry name" value="Anticodon_Ile_BEm"/>
</dbReference>
<feature type="short sequence motif" description="'KMSKS' region" evidence="14">
    <location>
        <begin position="605"/>
        <end position="609"/>
    </location>
</feature>
<dbReference type="RefSeq" id="WP_070970206.1">
    <property type="nucleotide sequence ID" value="NZ_CP017715.1"/>
</dbReference>
<evidence type="ECO:0000256" key="5">
    <source>
        <dbReference type="ARBA" id="ARBA00022598"/>
    </source>
</evidence>
<keyword evidence="10 14" id="KW-0648">Protein biosynthesis</keyword>
<keyword evidence="19" id="KW-1185">Reference proteome</keyword>
<dbReference type="SUPFAM" id="SSF50677">
    <property type="entry name" value="ValRS/IleRS/LeuRS editing domain"/>
    <property type="match status" value="1"/>
</dbReference>
<keyword evidence="8 14" id="KW-0862">Zinc</keyword>
<gene>
    <name evidence="14" type="primary">ileS</name>
    <name evidence="18" type="ORF">BKP64_11795</name>
</gene>
<feature type="binding site" evidence="14">
    <location>
        <position position="564"/>
    </location>
    <ligand>
        <name>L-isoleucyl-5'-AMP</name>
        <dbReference type="ChEBI" id="CHEBI:178002"/>
    </ligand>
</feature>
<dbReference type="GO" id="GO:0000049">
    <property type="term" value="F:tRNA binding"/>
    <property type="evidence" value="ECO:0007669"/>
    <property type="project" value="InterPro"/>
</dbReference>
<keyword evidence="4 14" id="KW-0963">Cytoplasm</keyword>
<evidence type="ECO:0000256" key="9">
    <source>
        <dbReference type="ARBA" id="ARBA00022840"/>
    </source>
</evidence>
<dbReference type="InterPro" id="IPR001412">
    <property type="entry name" value="aa-tRNA-synth_I_CS"/>
</dbReference>
<dbReference type="FunFam" id="1.10.730.20:FF:000001">
    <property type="entry name" value="Isoleucine--tRNA ligase"/>
    <property type="match status" value="1"/>
</dbReference>
<dbReference type="PANTHER" id="PTHR42765">
    <property type="entry name" value="SOLEUCYL-TRNA SYNTHETASE"/>
    <property type="match status" value="1"/>
</dbReference>
<dbReference type="Pfam" id="PF08264">
    <property type="entry name" value="Anticodon_1"/>
    <property type="match status" value="1"/>
</dbReference>
<evidence type="ECO:0000256" key="11">
    <source>
        <dbReference type="ARBA" id="ARBA00023146"/>
    </source>
</evidence>
<evidence type="ECO:0000259" key="15">
    <source>
        <dbReference type="Pfam" id="PF00133"/>
    </source>
</evidence>
<dbReference type="CDD" id="cd07960">
    <property type="entry name" value="Anticodon_Ia_Ile_BEm"/>
    <property type="match status" value="1"/>
</dbReference>
<comment type="subunit">
    <text evidence="3 14">Monomer.</text>
</comment>
<feature type="domain" description="Methionyl/Valyl/Leucyl/Isoleucyl-tRNA synthetase anticodon-binding" evidence="17">
    <location>
        <begin position="688"/>
        <end position="844"/>
    </location>
</feature>
<dbReference type="GO" id="GO:0008270">
    <property type="term" value="F:zinc ion binding"/>
    <property type="evidence" value="ECO:0007669"/>
    <property type="project" value="UniProtKB-UniRule"/>
</dbReference>
<evidence type="ECO:0000256" key="7">
    <source>
        <dbReference type="ARBA" id="ARBA00022741"/>
    </source>
</evidence>
<organism evidence="18 19">
    <name type="scientific">Marinobacter salinus</name>
    <dbReference type="NCBI Taxonomy" id="1874317"/>
    <lineage>
        <taxon>Bacteria</taxon>
        <taxon>Pseudomonadati</taxon>
        <taxon>Pseudomonadota</taxon>
        <taxon>Gammaproteobacteria</taxon>
        <taxon>Pseudomonadales</taxon>
        <taxon>Marinobacteraceae</taxon>
        <taxon>Marinobacter</taxon>
    </lineage>
</organism>
<feature type="domain" description="Aminoacyl-tRNA synthetase class Ia" evidence="15">
    <location>
        <begin position="28"/>
        <end position="643"/>
    </location>
</feature>
<evidence type="ECO:0000256" key="8">
    <source>
        <dbReference type="ARBA" id="ARBA00022833"/>
    </source>
</evidence>
<dbReference type="AlphaFoldDB" id="A0A1D9GMD2"/>
<accession>A0A1D9GMD2</accession>
<dbReference type="FunFam" id="3.40.50.620:FF:000042">
    <property type="entry name" value="Isoleucine--tRNA ligase"/>
    <property type="match status" value="1"/>
</dbReference>
<feature type="domain" description="Zinc finger FPG/IleRS-type" evidence="16">
    <location>
        <begin position="901"/>
        <end position="928"/>
    </location>
</feature>
<comment type="function">
    <text evidence="12 14">Catalyzes the attachment of isoleucine to tRNA(Ile). As IleRS can inadvertently accommodate and process structurally similar amino acids such as valine, to avoid such errors it has two additional distinct tRNA(Ile)-dependent editing activities. One activity is designated as 'pretransfer' editing and involves the hydrolysis of activated Val-AMP. The other activity is designated 'posttransfer' editing and involves deacylation of mischarged Val-tRNA(Ile).</text>
</comment>
<evidence type="ECO:0000256" key="12">
    <source>
        <dbReference type="ARBA" id="ARBA00025217"/>
    </source>
</evidence>
<dbReference type="SUPFAM" id="SSF52374">
    <property type="entry name" value="Nucleotidylyl transferase"/>
    <property type="match status" value="1"/>
</dbReference>
<feature type="binding site" evidence="14">
    <location>
        <position position="902"/>
    </location>
    <ligand>
        <name>Zn(2+)</name>
        <dbReference type="ChEBI" id="CHEBI:29105"/>
    </ligand>
</feature>
<feature type="binding site" evidence="14">
    <location>
        <position position="905"/>
    </location>
    <ligand>
        <name>Zn(2+)</name>
        <dbReference type="ChEBI" id="CHEBI:29105"/>
    </ligand>
</feature>
<dbReference type="InterPro" id="IPR050081">
    <property type="entry name" value="Ile-tRNA_ligase"/>
</dbReference>
<dbReference type="InterPro" id="IPR009080">
    <property type="entry name" value="tRNAsynth_Ia_anticodon-bd"/>
</dbReference>
<dbReference type="Gene3D" id="3.40.50.620">
    <property type="entry name" value="HUPs"/>
    <property type="match status" value="2"/>
</dbReference>